<dbReference type="InterPro" id="IPR002694">
    <property type="entry name" value="Znf_CHC2"/>
</dbReference>
<proteinExistence type="inferred from homology"/>
<evidence type="ECO:0000256" key="12">
    <source>
        <dbReference type="HAMAP-Rule" id="MF_00974"/>
    </source>
</evidence>
<keyword evidence="7" id="KW-0863">Zinc-finger</keyword>
<dbReference type="InterPro" id="IPR037068">
    <property type="entry name" value="DNA_primase_core_N_sf"/>
</dbReference>
<name>A0A7X3SMJ0_9HYPH</name>
<comment type="caution">
    <text evidence="12">Lacks conserved residue(s) required for the propagation of feature annotation.</text>
</comment>
<dbReference type="GO" id="GO:0003677">
    <property type="term" value="F:DNA binding"/>
    <property type="evidence" value="ECO:0007669"/>
    <property type="project" value="UniProtKB-KW"/>
</dbReference>
<dbReference type="InterPro" id="IPR019475">
    <property type="entry name" value="DNA_primase_DnaB-bd"/>
</dbReference>
<comment type="caution">
    <text evidence="17">The sequence shown here is derived from an EMBL/GenBank/DDBJ whole genome shotgun (WGS) entry which is preliminary data.</text>
</comment>
<keyword evidence="2 12" id="KW-0639">Primosome</keyword>
<dbReference type="Pfam" id="PF08275">
    <property type="entry name" value="DNAG_N"/>
    <property type="match status" value="1"/>
</dbReference>
<evidence type="ECO:0000256" key="10">
    <source>
        <dbReference type="ARBA" id="ARBA00023125"/>
    </source>
</evidence>
<keyword evidence="9" id="KW-0460">Magnesium</keyword>
<dbReference type="EMBL" id="WURB01000001">
    <property type="protein sequence ID" value="MXQ10295.1"/>
    <property type="molecule type" value="Genomic_DNA"/>
</dbReference>
<keyword evidence="3 12" id="KW-0808">Transferase</keyword>
<dbReference type="GO" id="GO:0005737">
    <property type="term" value="C:cytoplasm"/>
    <property type="evidence" value="ECO:0007669"/>
    <property type="project" value="TreeGrafter"/>
</dbReference>
<dbReference type="FunFam" id="3.40.1360.10:FF:000002">
    <property type="entry name" value="DNA primase"/>
    <property type="match status" value="1"/>
</dbReference>
<protein>
    <recommendedName>
        <fullName evidence="12 13">DNA primase</fullName>
        <ecNumber evidence="12">2.7.7.101</ecNumber>
    </recommendedName>
</protein>
<feature type="region of interest" description="Disordered" evidence="15">
    <location>
        <begin position="424"/>
        <end position="451"/>
    </location>
</feature>
<dbReference type="GO" id="GO:1990077">
    <property type="term" value="C:primosome complex"/>
    <property type="evidence" value="ECO:0007669"/>
    <property type="project" value="UniProtKB-KW"/>
</dbReference>
<evidence type="ECO:0000256" key="4">
    <source>
        <dbReference type="ARBA" id="ARBA00022695"/>
    </source>
</evidence>
<keyword evidence="5 12" id="KW-0235">DNA replication</keyword>
<keyword evidence="1 12" id="KW-0240">DNA-directed RNA polymerase</keyword>
<dbReference type="InterPro" id="IPR013264">
    <property type="entry name" value="DNAG_N"/>
</dbReference>
<keyword evidence="8 13" id="KW-0862">Zinc</keyword>
<feature type="domain" description="Toprim" evidence="16">
    <location>
        <begin position="257"/>
        <end position="339"/>
    </location>
</feature>
<evidence type="ECO:0000256" key="13">
    <source>
        <dbReference type="PIRNR" id="PIRNR002811"/>
    </source>
</evidence>
<accession>A0A7X3SMJ0</accession>
<dbReference type="CDD" id="cd03364">
    <property type="entry name" value="TOPRIM_DnaG_primases"/>
    <property type="match status" value="1"/>
</dbReference>
<dbReference type="GO" id="GO:0003899">
    <property type="term" value="F:DNA-directed RNA polymerase activity"/>
    <property type="evidence" value="ECO:0007669"/>
    <property type="project" value="UniProtKB-UniRule"/>
</dbReference>
<dbReference type="GO" id="GO:0008270">
    <property type="term" value="F:zinc ion binding"/>
    <property type="evidence" value="ECO:0007669"/>
    <property type="project" value="UniProtKB-KW"/>
</dbReference>
<dbReference type="SMART" id="SM00400">
    <property type="entry name" value="ZnF_CHCC"/>
    <property type="match status" value="1"/>
</dbReference>
<dbReference type="SMART" id="SM00493">
    <property type="entry name" value="TOPRIM"/>
    <property type="match status" value="1"/>
</dbReference>
<dbReference type="PANTHER" id="PTHR30313">
    <property type="entry name" value="DNA PRIMASE"/>
    <property type="match status" value="1"/>
</dbReference>
<keyword evidence="6 13" id="KW-0479">Metal-binding</keyword>
<dbReference type="InterPro" id="IPR006295">
    <property type="entry name" value="DNA_primase_DnaG"/>
</dbReference>
<comment type="function">
    <text evidence="12 13">RNA polymerase that catalyzes the synthesis of short RNA molecules used as primers for DNA polymerase during DNA replication.</text>
</comment>
<dbReference type="PIRSF" id="PIRSF002811">
    <property type="entry name" value="DnaG"/>
    <property type="match status" value="1"/>
</dbReference>
<dbReference type="InterPro" id="IPR034151">
    <property type="entry name" value="TOPRIM_DnaG_bac"/>
</dbReference>
<dbReference type="GO" id="GO:0000428">
    <property type="term" value="C:DNA-directed RNA polymerase complex"/>
    <property type="evidence" value="ECO:0007669"/>
    <property type="project" value="UniProtKB-KW"/>
</dbReference>
<keyword evidence="18" id="KW-1185">Reference proteome</keyword>
<dbReference type="SUPFAM" id="SSF56731">
    <property type="entry name" value="DNA primase core"/>
    <property type="match status" value="1"/>
</dbReference>
<comment type="cofactor">
    <cofactor evidence="13">
        <name>Zn(2+)</name>
        <dbReference type="ChEBI" id="CHEBI:29105"/>
    </cofactor>
    <text evidence="13">Binds 1 zinc ion per monomer.</text>
</comment>
<evidence type="ECO:0000313" key="18">
    <source>
        <dbReference type="Proteomes" id="UP000436483"/>
    </source>
</evidence>
<dbReference type="Pfam" id="PF10410">
    <property type="entry name" value="DnaB_bind"/>
    <property type="match status" value="1"/>
</dbReference>
<evidence type="ECO:0000256" key="14">
    <source>
        <dbReference type="SAM" id="Coils"/>
    </source>
</evidence>
<dbReference type="PROSITE" id="PS50880">
    <property type="entry name" value="TOPRIM"/>
    <property type="match status" value="1"/>
</dbReference>
<comment type="similarity">
    <text evidence="12 13">Belongs to the DnaG primase family.</text>
</comment>
<dbReference type="Gene3D" id="3.90.980.10">
    <property type="entry name" value="DNA primase, catalytic core, N-terminal domain"/>
    <property type="match status" value="1"/>
</dbReference>
<evidence type="ECO:0000259" key="16">
    <source>
        <dbReference type="PROSITE" id="PS50880"/>
    </source>
</evidence>
<reference evidence="17 18" key="2">
    <citation type="submission" date="2020-01" db="EMBL/GenBank/DDBJ databases">
        <title>Microvirga sp. nov., an arsenate reduction bacterium isolated from Tibet hotspring sediments.</title>
        <authorList>
            <person name="Xian W.-D."/>
            <person name="Li W.-J."/>
        </authorList>
    </citation>
    <scope>NUCLEOTIDE SEQUENCE [LARGE SCALE GENOMIC DNA]</scope>
    <source>
        <strain evidence="17 18">KCTC 23863</strain>
    </source>
</reference>
<dbReference type="Pfam" id="PF01807">
    <property type="entry name" value="Zn_ribbon_DnaG"/>
    <property type="match status" value="1"/>
</dbReference>
<dbReference type="FunFam" id="3.90.580.10:FF:000001">
    <property type="entry name" value="DNA primase"/>
    <property type="match status" value="1"/>
</dbReference>
<keyword evidence="10 12" id="KW-0238">DNA-binding</keyword>
<evidence type="ECO:0000313" key="17">
    <source>
        <dbReference type="EMBL" id="MXQ10295.1"/>
    </source>
</evidence>
<evidence type="ECO:0000256" key="5">
    <source>
        <dbReference type="ARBA" id="ARBA00022705"/>
    </source>
</evidence>
<evidence type="ECO:0000256" key="6">
    <source>
        <dbReference type="ARBA" id="ARBA00022723"/>
    </source>
</evidence>
<keyword evidence="14" id="KW-0175">Coiled coil</keyword>
<dbReference type="EC" id="2.7.7.101" evidence="12"/>
<dbReference type="NCBIfam" id="TIGR01391">
    <property type="entry name" value="dnaG"/>
    <property type="match status" value="1"/>
</dbReference>
<evidence type="ECO:0000256" key="2">
    <source>
        <dbReference type="ARBA" id="ARBA00022515"/>
    </source>
</evidence>
<gene>
    <name evidence="12" type="primary">dnaG</name>
    <name evidence="17" type="ORF">GR328_02260</name>
</gene>
<dbReference type="InterPro" id="IPR030846">
    <property type="entry name" value="DnaG_bac"/>
</dbReference>
<dbReference type="SUPFAM" id="SSF57783">
    <property type="entry name" value="Zinc beta-ribbon"/>
    <property type="match status" value="1"/>
</dbReference>
<reference evidence="17 18" key="1">
    <citation type="submission" date="2019-12" db="EMBL/GenBank/DDBJ databases">
        <authorList>
            <person name="Yuan C.-G."/>
        </authorList>
    </citation>
    <scope>NUCLEOTIDE SEQUENCE [LARGE SCALE GENOMIC DNA]</scope>
    <source>
        <strain evidence="17 18">KCTC 23863</strain>
    </source>
</reference>
<evidence type="ECO:0000256" key="9">
    <source>
        <dbReference type="ARBA" id="ARBA00022842"/>
    </source>
</evidence>
<dbReference type="AlphaFoldDB" id="A0A7X3SMJ0"/>
<dbReference type="InterPro" id="IPR036977">
    <property type="entry name" value="DNA_primase_Znf_CHC2"/>
</dbReference>
<evidence type="ECO:0000256" key="8">
    <source>
        <dbReference type="ARBA" id="ARBA00022833"/>
    </source>
</evidence>
<dbReference type="InterPro" id="IPR006171">
    <property type="entry name" value="TOPRIM_dom"/>
</dbReference>
<evidence type="ECO:0000256" key="3">
    <source>
        <dbReference type="ARBA" id="ARBA00022679"/>
    </source>
</evidence>
<evidence type="ECO:0000256" key="15">
    <source>
        <dbReference type="SAM" id="MobiDB-lite"/>
    </source>
</evidence>
<dbReference type="InterPro" id="IPR050219">
    <property type="entry name" value="DnaG_primase"/>
</dbReference>
<dbReference type="OrthoDB" id="9803773at2"/>
<dbReference type="PANTHER" id="PTHR30313:SF2">
    <property type="entry name" value="DNA PRIMASE"/>
    <property type="match status" value="1"/>
</dbReference>
<dbReference type="FunFam" id="3.90.980.10:FF:000001">
    <property type="entry name" value="DNA primase"/>
    <property type="match status" value="1"/>
</dbReference>
<keyword evidence="11 12" id="KW-0804">Transcription</keyword>
<comment type="catalytic activity">
    <reaction evidence="12">
        <text>ssDNA + n NTP = ssDNA/pppN(pN)n-1 hybrid + (n-1) diphosphate.</text>
        <dbReference type="EC" id="2.7.7.101"/>
    </reaction>
</comment>
<dbReference type="GO" id="GO:0006269">
    <property type="term" value="P:DNA replication, synthesis of primer"/>
    <property type="evidence" value="ECO:0007669"/>
    <property type="project" value="UniProtKB-UniRule"/>
</dbReference>
<dbReference type="Proteomes" id="UP000436483">
    <property type="component" value="Unassembled WGS sequence"/>
</dbReference>
<organism evidence="17 18">
    <name type="scientific">Microvirga makkahensis</name>
    <dbReference type="NCBI Taxonomy" id="1128670"/>
    <lineage>
        <taxon>Bacteria</taxon>
        <taxon>Pseudomonadati</taxon>
        <taxon>Pseudomonadota</taxon>
        <taxon>Alphaproteobacteria</taxon>
        <taxon>Hyphomicrobiales</taxon>
        <taxon>Methylobacteriaceae</taxon>
        <taxon>Microvirga</taxon>
    </lineage>
</organism>
<sequence>MRYPPQILEEIRARLPVSAVVGKRVRLKKAGREWKGLSPFNAEKTPSFYVNDQKQFYHCFSSGKHGDIFTFLMETEGLSFPEAVERLAGEAGVPLPKLTHEDRAEEVKRRTLYDVMDMAAEFFEASLQGRFGLKARDYLAGRSLGPETQKRFRIGYAPPERFALRDHLAGKGISIEMMAEAGLLIAGEDVKVPYDRFRDRVMFPICDVRGRVIAFGGRAMSADVPAKYLNSPDTPLFNKGRLLYNYHLARQPAHDLGTVIAVEGYVDVISLSVAGFPNAVAPLGTALTEDQLSLLWRLSDEPVLCFDGDRAGQRAAYRALDTALPSLTAGKSLRFALLPEGQDPDDLVRSGGRTAVERVLAAAKPLVDILWARETEAAPLDTPERRAALDQRLRESLALIRDETLKRYYREEIESRLAALSPDSRASRFKRHGGAGRRDFRGPAPTTPSARLSVSPLLARSPLFTGGTAESPREAMILCTFLAHPNLIQDHAETLAGLELEGRAAQMMRSLLLDGAASGEPADPSVMLARLERAGLIQAADRLSSLVRPGDRWMLDPHADSLRLEDALRQAITLHRRARTLHSELRAAERALAEEDNEANLAWLREVQNQLSSVEGAEADLDKNGSAGGAGF</sequence>
<comment type="subunit">
    <text evidence="12">Monomer. Interacts with DnaB.</text>
</comment>
<evidence type="ECO:0000256" key="11">
    <source>
        <dbReference type="ARBA" id="ARBA00023163"/>
    </source>
</evidence>
<dbReference type="Gene3D" id="3.40.1360.10">
    <property type="match status" value="1"/>
</dbReference>
<dbReference type="RefSeq" id="WP_160882881.1">
    <property type="nucleotide sequence ID" value="NZ_WURB01000001.1"/>
</dbReference>
<dbReference type="Pfam" id="PF13662">
    <property type="entry name" value="Toprim_4"/>
    <property type="match status" value="1"/>
</dbReference>
<evidence type="ECO:0000256" key="1">
    <source>
        <dbReference type="ARBA" id="ARBA00022478"/>
    </source>
</evidence>
<feature type="coiled-coil region" evidence="14">
    <location>
        <begin position="578"/>
        <end position="624"/>
    </location>
</feature>
<keyword evidence="4 12" id="KW-0548">Nucleotidyltransferase</keyword>
<evidence type="ECO:0000256" key="7">
    <source>
        <dbReference type="ARBA" id="ARBA00022771"/>
    </source>
</evidence>
<dbReference type="Gene3D" id="3.90.580.10">
    <property type="entry name" value="Zinc finger, CHC2-type domain"/>
    <property type="match status" value="1"/>
</dbReference>
<dbReference type="HAMAP" id="MF_00974">
    <property type="entry name" value="DNA_primase_DnaG"/>
    <property type="match status" value="1"/>
</dbReference>